<dbReference type="Pfam" id="PF01740">
    <property type="entry name" value="STAS"/>
    <property type="match status" value="1"/>
</dbReference>
<name>A0A8J6PJM0_9HYPH</name>
<dbReference type="CDD" id="cd07043">
    <property type="entry name" value="STAS_anti-anti-sigma_factors"/>
    <property type="match status" value="1"/>
</dbReference>
<dbReference type="Proteomes" id="UP000643405">
    <property type="component" value="Unassembled WGS sequence"/>
</dbReference>
<gene>
    <name evidence="4" type="ORF">ICI42_12460</name>
</gene>
<evidence type="ECO:0000256" key="2">
    <source>
        <dbReference type="RuleBase" id="RU003749"/>
    </source>
</evidence>
<protein>
    <recommendedName>
        <fullName evidence="2">Anti-sigma factor antagonist</fullName>
    </recommendedName>
</protein>
<keyword evidence="5" id="KW-1185">Reference proteome</keyword>
<evidence type="ECO:0000313" key="5">
    <source>
        <dbReference type="Proteomes" id="UP000643405"/>
    </source>
</evidence>
<accession>A0A8J6PJM0</accession>
<organism evidence="4 5">
    <name type="scientific">Oryzicola mucosus</name>
    <dbReference type="NCBI Taxonomy" id="2767425"/>
    <lineage>
        <taxon>Bacteria</taxon>
        <taxon>Pseudomonadati</taxon>
        <taxon>Pseudomonadota</taxon>
        <taxon>Alphaproteobacteria</taxon>
        <taxon>Hyphomicrobiales</taxon>
        <taxon>Phyllobacteriaceae</taxon>
        <taxon>Oryzicola</taxon>
    </lineage>
</organism>
<comment type="caution">
    <text evidence="4">The sequence shown here is derived from an EMBL/GenBank/DDBJ whole genome shotgun (WGS) entry which is preliminary data.</text>
</comment>
<dbReference type="NCBIfam" id="TIGR00377">
    <property type="entry name" value="ant_ant_sig"/>
    <property type="match status" value="1"/>
</dbReference>
<dbReference type="InterPro" id="IPR002645">
    <property type="entry name" value="STAS_dom"/>
</dbReference>
<reference evidence="4" key="1">
    <citation type="submission" date="2020-09" db="EMBL/GenBank/DDBJ databases">
        <title>Genome seq and assembly of Tianweitania sp.</title>
        <authorList>
            <person name="Chhetri G."/>
        </authorList>
    </citation>
    <scope>NUCLEOTIDE SEQUENCE</scope>
    <source>
        <strain evidence="4">Rool2</strain>
    </source>
</reference>
<proteinExistence type="inferred from homology"/>
<evidence type="ECO:0000256" key="1">
    <source>
        <dbReference type="ARBA" id="ARBA00009013"/>
    </source>
</evidence>
<sequence>MSITFEAHGPAVVADVQGRLDSTNAAAVEAELFKQLGSSAFVLDFTRLDYISSAGLRVVLVVAKRLKQSGNKFILAGLQPHIKDVFEISGFLGILDVADSRADALTRL</sequence>
<dbReference type="AlphaFoldDB" id="A0A8J6PJM0"/>
<dbReference type="Gene3D" id="3.30.750.24">
    <property type="entry name" value="STAS domain"/>
    <property type="match status" value="1"/>
</dbReference>
<evidence type="ECO:0000259" key="3">
    <source>
        <dbReference type="PROSITE" id="PS50801"/>
    </source>
</evidence>
<dbReference type="PANTHER" id="PTHR33495">
    <property type="entry name" value="ANTI-SIGMA FACTOR ANTAGONIST TM_1081-RELATED-RELATED"/>
    <property type="match status" value="1"/>
</dbReference>
<dbReference type="GO" id="GO:0043856">
    <property type="term" value="F:anti-sigma factor antagonist activity"/>
    <property type="evidence" value="ECO:0007669"/>
    <property type="project" value="InterPro"/>
</dbReference>
<comment type="similarity">
    <text evidence="1 2">Belongs to the anti-sigma-factor antagonist family.</text>
</comment>
<dbReference type="EMBL" id="JACVVX010000003">
    <property type="protein sequence ID" value="MBD0415473.1"/>
    <property type="molecule type" value="Genomic_DNA"/>
</dbReference>
<feature type="domain" description="STAS" evidence="3">
    <location>
        <begin position="1"/>
        <end position="108"/>
    </location>
</feature>
<dbReference type="InterPro" id="IPR003658">
    <property type="entry name" value="Anti-sigma_ant"/>
</dbReference>
<dbReference type="InterPro" id="IPR036513">
    <property type="entry name" value="STAS_dom_sf"/>
</dbReference>
<dbReference type="RefSeq" id="WP_188164890.1">
    <property type="nucleotide sequence ID" value="NZ_JACVVX010000003.1"/>
</dbReference>
<evidence type="ECO:0000313" key="4">
    <source>
        <dbReference type="EMBL" id="MBD0415473.1"/>
    </source>
</evidence>
<dbReference type="SUPFAM" id="SSF52091">
    <property type="entry name" value="SpoIIaa-like"/>
    <property type="match status" value="1"/>
</dbReference>
<dbReference type="PROSITE" id="PS50801">
    <property type="entry name" value="STAS"/>
    <property type="match status" value="1"/>
</dbReference>